<evidence type="ECO:0000313" key="2">
    <source>
        <dbReference type="Proteomes" id="UP001148312"/>
    </source>
</evidence>
<dbReference type="GeneID" id="81623230"/>
<dbReference type="Proteomes" id="UP001148312">
    <property type="component" value="Unassembled WGS sequence"/>
</dbReference>
<dbReference type="EMBL" id="JAPWDQ010000004">
    <property type="protein sequence ID" value="KAJ5488489.1"/>
    <property type="molecule type" value="Genomic_DNA"/>
</dbReference>
<evidence type="ECO:0000313" key="1">
    <source>
        <dbReference type="EMBL" id="KAJ5488489.1"/>
    </source>
</evidence>
<comment type="caution">
    <text evidence="1">The sequence shown here is derived from an EMBL/GenBank/DDBJ whole genome shotgun (WGS) entry which is preliminary data.</text>
</comment>
<dbReference type="RefSeq" id="XP_056790522.1">
    <property type="nucleotide sequence ID" value="XM_056932981.1"/>
</dbReference>
<gene>
    <name evidence="1" type="ORF">N7539_003379</name>
</gene>
<reference evidence="1" key="1">
    <citation type="submission" date="2022-12" db="EMBL/GenBank/DDBJ databases">
        <authorList>
            <person name="Petersen C."/>
        </authorList>
    </citation>
    <scope>NUCLEOTIDE SEQUENCE</scope>
    <source>
        <strain evidence="1">IBT 30728</strain>
    </source>
</reference>
<accession>A0A9X0BXH7</accession>
<sequence length="72" mass="8032">MVRSEAVRETLGLHVPWVLINRSHSKSSTHVTREALTGTLDVDAETRSIEVVIEPEAWMQSATQIDSHCSEC</sequence>
<proteinExistence type="predicted"/>
<name>A0A9X0BXH7_9EURO</name>
<dbReference type="AlphaFoldDB" id="A0A9X0BXH7"/>
<organism evidence="1 2">
    <name type="scientific">Penicillium diatomitis</name>
    <dbReference type="NCBI Taxonomy" id="2819901"/>
    <lineage>
        <taxon>Eukaryota</taxon>
        <taxon>Fungi</taxon>
        <taxon>Dikarya</taxon>
        <taxon>Ascomycota</taxon>
        <taxon>Pezizomycotina</taxon>
        <taxon>Eurotiomycetes</taxon>
        <taxon>Eurotiomycetidae</taxon>
        <taxon>Eurotiales</taxon>
        <taxon>Aspergillaceae</taxon>
        <taxon>Penicillium</taxon>
    </lineage>
</organism>
<keyword evidence="2" id="KW-1185">Reference proteome</keyword>
<reference evidence="1" key="2">
    <citation type="journal article" date="2023" name="IMA Fungus">
        <title>Comparative genomic study of the Penicillium genus elucidates a diverse pangenome and 15 lateral gene transfer events.</title>
        <authorList>
            <person name="Petersen C."/>
            <person name="Sorensen T."/>
            <person name="Nielsen M.R."/>
            <person name="Sondergaard T.E."/>
            <person name="Sorensen J.L."/>
            <person name="Fitzpatrick D.A."/>
            <person name="Frisvad J.C."/>
            <person name="Nielsen K.L."/>
        </authorList>
    </citation>
    <scope>NUCLEOTIDE SEQUENCE</scope>
    <source>
        <strain evidence="1">IBT 30728</strain>
    </source>
</reference>
<protein>
    <submittedName>
        <fullName evidence="1">Uncharacterized protein</fullName>
    </submittedName>
</protein>